<dbReference type="Proteomes" id="UP000000763">
    <property type="component" value="Chromosome 2"/>
</dbReference>
<reference evidence="3" key="7">
    <citation type="submission" date="2012-08" db="EMBL/GenBank/DDBJ databases">
        <title>Oryza sativa nipponbare(GA3) genomic DNA, chromosome 2.</title>
        <authorList>
            <consortium name="IRGSP(International Rice Genome Sequencing Project)"/>
        </authorList>
    </citation>
    <scope>NUCLEOTIDE SEQUENCE</scope>
</reference>
<reference evidence="2" key="1">
    <citation type="submission" date="2002-03" db="EMBL/GenBank/DDBJ databases">
        <title>Oryza sativa nipponbare(GA3) genomic DNA, chromosome 2, BAC clone:OJ1342_D02.</title>
        <authorList>
            <person name="Sasaki T."/>
            <person name="Matsumoto T."/>
            <person name="Yamamoto K."/>
        </authorList>
    </citation>
    <scope>NUCLEOTIDE SEQUENCE</scope>
</reference>
<proteinExistence type="predicted"/>
<evidence type="ECO:0000313" key="2">
    <source>
        <dbReference type="EMBL" id="BAD19570.1"/>
    </source>
</evidence>
<feature type="region of interest" description="Disordered" evidence="1">
    <location>
        <begin position="1"/>
        <end position="25"/>
    </location>
</feature>
<name>Q6K7B2_ORYSJ</name>
<dbReference type="KEGG" id="dosa:Os02g0467400"/>
<gene>
    <name evidence="2" type="primary">OJ1342_D02.27-1</name>
    <name evidence="3" type="ordered locus">Os02g0467400</name>
</gene>
<feature type="compositionally biased region" description="Basic residues" evidence="1">
    <location>
        <begin position="9"/>
        <end position="22"/>
    </location>
</feature>
<reference evidence="3" key="5">
    <citation type="journal article" date="2008" name="Nucleic Acids Res.">
        <title>The Rice Annotation Project Database (RAP-DB): 2008 update.</title>
        <authorList>
            <consortium name="The Rice Annotation Project (RAP)"/>
            <person name="Tanaka T."/>
            <person name="Antonio B.A."/>
            <person name="Kikuchi S."/>
            <person name="Matsumoto T."/>
            <person name="Nagamura Y."/>
            <person name="Numa H."/>
            <person name="Sakai H."/>
            <person name="Wu J."/>
            <person name="Itoh T."/>
            <person name="Sasaki T."/>
            <person name="Aono R."/>
            <person name="Fujii Y."/>
            <person name="Habara T."/>
            <person name="Harada E."/>
            <person name="Kanno M."/>
            <person name="Kawahara Y."/>
            <person name="Kawashima H."/>
            <person name="Kubooka H."/>
            <person name="Matsuya A."/>
            <person name="Nakaoka H."/>
            <person name="Saichi N."/>
            <person name="Sanbonmatsu R."/>
            <person name="Sato Y."/>
            <person name="Shinso Y."/>
            <person name="Suzuki M."/>
            <person name="Takeda J."/>
            <person name="Tanino M."/>
            <person name="Todokoro F."/>
            <person name="Yamaguchi K."/>
            <person name="Yamamoto N."/>
            <person name="Yamasaki C."/>
            <person name="Imanishi T."/>
            <person name="Okido T."/>
            <person name="Tada M."/>
            <person name="Ikeo K."/>
            <person name="Tateno Y."/>
            <person name="Gojobori T."/>
            <person name="Lin Y.C."/>
            <person name="Wei F.J."/>
            <person name="Hsing Y.I."/>
            <person name="Zhao Q."/>
            <person name="Han B."/>
            <person name="Kramer M.R."/>
            <person name="McCombie R.W."/>
            <person name="Lonsdale D."/>
            <person name="O'Donovan C.C."/>
            <person name="Whitfield E.J."/>
            <person name="Apweiler R."/>
            <person name="Koyanagi K.O."/>
            <person name="Khurana J.P."/>
            <person name="Raghuvanshi S."/>
            <person name="Singh N.K."/>
            <person name="Tyagi A.K."/>
            <person name="Haberer G."/>
            <person name="Fujisawa M."/>
            <person name="Hosokawa S."/>
            <person name="Ito Y."/>
            <person name="Ikawa H."/>
            <person name="Shibata M."/>
            <person name="Yamamoto M."/>
            <person name="Bruskiewich R.M."/>
            <person name="Hoen D.R."/>
            <person name="Bureau TE."/>
            <person name="Namiki N."/>
            <person name="Ohyanagi H."/>
            <person name="Sakai Y."/>
            <person name="Nobushima S."/>
            <person name="Sakata K."/>
            <person name="Barrero R.A."/>
            <person name="Sato Y."/>
            <person name="Souvorov A."/>
            <person name="Smith-White B."/>
            <person name="Tatusova T."/>
            <person name="An S."/>
            <person name="An G."/>
            <person name="OOta S."/>
            <person name="Fuks G."/>
            <person name="Messing J."/>
            <person name="Christie K.R."/>
            <person name="Lieberherr D."/>
            <person name="Kim H."/>
            <person name="Zuccolo A."/>
            <person name="Wing R.A."/>
            <person name="Nobuta K."/>
            <person name="Green P.J."/>
            <person name="Lu C."/>
            <person name="Meyers BC."/>
            <person name="Chaparro C."/>
            <person name="Piegu B."/>
            <person name="Panaud O."/>
            <person name="Echeverria M."/>
        </authorList>
    </citation>
    <scope>NUCLEOTIDE SEQUENCE</scope>
</reference>
<reference evidence="4" key="6">
    <citation type="journal article" date="2008" name="Nucleic Acids Res.">
        <title>The rice annotation project database (RAP-DB): 2008 update.</title>
        <authorList>
            <consortium name="The rice annotation project (RAP)"/>
        </authorList>
    </citation>
    <scope>GENOME REANNOTATION</scope>
    <source>
        <strain evidence="4">cv. Nipponbare</strain>
    </source>
</reference>
<dbReference type="AlphaFoldDB" id="Q6K7B2"/>
<dbReference type="EMBL" id="AP008208">
    <property type="protein sequence ID" value="BAF08732.1"/>
    <property type="molecule type" value="Genomic_DNA"/>
</dbReference>
<evidence type="ECO:0000256" key="1">
    <source>
        <dbReference type="SAM" id="MobiDB-lite"/>
    </source>
</evidence>
<evidence type="ECO:0000313" key="3">
    <source>
        <dbReference type="EMBL" id="BAF08732.1"/>
    </source>
</evidence>
<organism evidence="2 4">
    <name type="scientific">Oryza sativa subsp. japonica</name>
    <name type="common">Rice</name>
    <dbReference type="NCBI Taxonomy" id="39947"/>
    <lineage>
        <taxon>Eukaryota</taxon>
        <taxon>Viridiplantae</taxon>
        <taxon>Streptophyta</taxon>
        <taxon>Embryophyta</taxon>
        <taxon>Tracheophyta</taxon>
        <taxon>Spermatophyta</taxon>
        <taxon>Magnoliopsida</taxon>
        <taxon>Liliopsida</taxon>
        <taxon>Poales</taxon>
        <taxon>Poaceae</taxon>
        <taxon>BOP clade</taxon>
        <taxon>Oryzoideae</taxon>
        <taxon>Oryzeae</taxon>
        <taxon>Oryzinae</taxon>
        <taxon>Oryza</taxon>
        <taxon>Oryza sativa</taxon>
    </lineage>
</organism>
<sequence>MRGQTGRGYSRRRRRRRGRPRARQGAVHRCCRAYRRLVERWWWAIGAAKSPPSTPSPAPRGKERCITASGSIGRW</sequence>
<reference evidence="3" key="8">
    <citation type="submission" date="2012-08" db="EMBL/GenBank/DDBJ databases">
        <title>The Second Rice Annotation Project Meeting (RAP2).</title>
        <authorList>
            <consortium name="The Rice Annotation Project (RAP)"/>
        </authorList>
    </citation>
    <scope>NUCLEOTIDE SEQUENCE</scope>
</reference>
<dbReference type="EMBL" id="AP004850">
    <property type="protein sequence ID" value="BAD19570.1"/>
    <property type="molecule type" value="Genomic_DNA"/>
</dbReference>
<reference evidence="3 4" key="2">
    <citation type="journal article" date="2005" name="Nature">
        <title>The map-based sequence of the rice genome.</title>
        <authorList>
            <consortium name="International rice genome sequencing project (IRGSP)"/>
            <person name="Matsumoto T."/>
            <person name="Wu J."/>
            <person name="Kanamori H."/>
            <person name="Katayose Y."/>
            <person name="Fujisawa M."/>
            <person name="Namiki N."/>
            <person name="Mizuno H."/>
            <person name="Yamamoto K."/>
            <person name="Antonio B.A."/>
            <person name="Baba T."/>
            <person name="Sakata K."/>
            <person name="Nagamura Y."/>
            <person name="Aoki H."/>
            <person name="Arikawa K."/>
            <person name="Arita K."/>
            <person name="Bito T."/>
            <person name="Chiden Y."/>
            <person name="Fujitsuka N."/>
            <person name="Fukunaka R."/>
            <person name="Hamada M."/>
            <person name="Harada C."/>
            <person name="Hayashi A."/>
            <person name="Hijishita S."/>
            <person name="Honda M."/>
            <person name="Hosokawa S."/>
            <person name="Ichikawa Y."/>
            <person name="Idonuma A."/>
            <person name="Iijima M."/>
            <person name="Ikeda M."/>
            <person name="Ikeno M."/>
            <person name="Ito K."/>
            <person name="Ito S."/>
            <person name="Ito T."/>
            <person name="Ito Y."/>
            <person name="Ito Y."/>
            <person name="Iwabuchi A."/>
            <person name="Kamiya K."/>
            <person name="Karasawa W."/>
            <person name="Kurita K."/>
            <person name="Katagiri S."/>
            <person name="Kikuta A."/>
            <person name="Kobayashi H."/>
            <person name="Kobayashi N."/>
            <person name="Machita K."/>
            <person name="Maehara T."/>
            <person name="Masukawa M."/>
            <person name="Mizubayashi T."/>
            <person name="Mukai Y."/>
            <person name="Nagasaki H."/>
            <person name="Nagata Y."/>
            <person name="Naito S."/>
            <person name="Nakashima M."/>
            <person name="Nakama Y."/>
            <person name="Nakamichi Y."/>
            <person name="Nakamura M."/>
            <person name="Meguro A."/>
            <person name="Negishi M."/>
            <person name="Ohta I."/>
            <person name="Ohta T."/>
            <person name="Okamoto M."/>
            <person name="Ono N."/>
            <person name="Saji S."/>
            <person name="Sakaguchi M."/>
            <person name="Sakai K."/>
            <person name="Shibata M."/>
            <person name="Shimokawa T."/>
            <person name="Song J."/>
            <person name="Takazaki Y."/>
            <person name="Terasawa K."/>
            <person name="Tsugane M."/>
            <person name="Tsuji K."/>
            <person name="Ueda S."/>
            <person name="Waki K."/>
            <person name="Yamagata H."/>
            <person name="Yamamoto M."/>
            <person name="Yamamoto S."/>
            <person name="Yamane H."/>
            <person name="Yoshiki S."/>
            <person name="Yoshihara R."/>
            <person name="Yukawa K."/>
            <person name="Zhong H."/>
            <person name="Yano M."/>
            <person name="Yuan Q."/>
            <person name="Ouyang S."/>
            <person name="Liu J."/>
            <person name="Jones K.M."/>
            <person name="Gansberger K."/>
            <person name="Moffat K."/>
            <person name="Hill J."/>
            <person name="Bera J."/>
            <person name="Fadrosh D."/>
            <person name="Jin S."/>
            <person name="Johri S."/>
            <person name="Kim M."/>
            <person name="Overton L."/>
            <person name="Reardon M."/>
            <person name="Tsitrin T."/>
            <person name="Vuong H."/>
            <person name="Weaver B."/>
            <person name="Ciecko A."/>
            <person name="Tallon L."/>
            <person name="Jackson J."/>
            <person name="Pai G."/>
            <person name="Aken S.V."/>
            <person name="Utterback T."/>
            <person name="Reidmuller S."/>
            <person name="Feldblyum T."/>
            <person name="Hsiao J."/>
            <person name="Zismann V."/>
            <person name="Iobst S."/>
            <person name="de Vazeille A.R."/>
            <person name="Buell C.R."/>
            <person name="Ying K."/>
            <person name="Li Y."/>
            <person name="Lu T."/>
            <person name="Huang Y."/>
            <person name="Zhao Q."/>
            <person name="Feng Q."/>
            <person name="Zhang L."/>
            <person name="Zhu J."/>
            <person name="Weng Q."/>
            <person name="Mu J."/>
            <person name="Lu Y."/>
            <person name="Fan D."/>
            <person name="Liu Y."/>
            <person name="Guan J."/>
            <person name="Zhang Y."/>
            <person name="Yu S."/>
            <person name="Liu X."/>
            <person name="Zhang Y."/>
            <person name="Hong G."/>
            <person name="Han B."/>
            <person name="Choisne N."/>
            <person name="Demange N."/>
            <person name="Orjeda G."/>
            <person name="Samain S."/>
            <person name="Cattolico L."/>
            <person name="Pelletier E."/>
            <person name="Couloux A."/>
            <person name="Segurens B."/>
            <person name="Wincker P."/>
            <person name="D'Hont A."/>
            <person name="Scarpelli C."/>
            <person name="Weissenbach J."/>
            <person name="Salanoubat M."/>
            <person name="Quetier F."/>
            <person name="Yu Y."/>
            <person name="Kim H.R."/>
            <person name="Rambo T."/>
            <person name="Currie J."/>
            <person name="Collura K."/>
            <person name="Luo M."/>
            <person name="Yang T."/>
            <person name="Ammiraju J.S.S."/>
            <person name="Engler F."/>
            <person name="Soderlund C."/>
            <person name="Wing R.A."/>
            <person name="Palmer L.E."/>
            <person name="de la Bastide M."/>
            <person name="Spiegel L."/>
            <person name="Nascimento L."/>
            <person name="Zutavern T."/>
            <person name="O'Shaughnessy A."/>
            <person name="Dike S."/>
            <person name="Dedhia N."/>
            <person name="Preston R."/>
            <person name="Balija V."/>
            <person name="McCombie W.R."/>
            <person name="Chow T."/>
            <person name="Chen H."/>
            <person name="Chung M."/>
            <person name="Chen C."/>
            <person name="Shaw J."/>
            <person name="Wu H."/>
            <person name="Hsiao K."/>
            <person name="Chao Y."/>
            <person name="Chu M."/>
            <person name="Cheng C."/>
            <person name="Hour A."/>
            <person name="Lee P."/>
            <person name="Lin S."/>
            <person name="Lin Y."/>
            <person name="Liou J."/>
            <person name="Liu S."/>
            <person name="Hsing Y."/>
            <person name="Raghuvanshi S."/>
            <person name="Mohanty A."/>
            <person name="Bharti A.K."/>
            <person name="Gaur A."/>
            <person name="Gupta V."/>
            <person name="Kumar D."/>
            <person name="Ravi V."/>
            <person name="Vij S."/>
            <person name="Kapur A."/>
            <person name="Khurana P."/>
            <person name="Khurana P."/>
            <person name="Khurana J.P."/>
            <person name="Tyagi A.K."/>
            <person name="Gaikwad K."/>
            <person name="Singh A."/>
            <person name="Dalal V."/>
            <person name="Srivastava S."/>
            <person name="Dixit A."/>
            <person name="Pal A.K."/>
            <person name="Ghazi I.A."/>
            <person name="Yadav M."/>
            <person name="Pandit A."/>
            <person name="Bhargava A."/>
            <person name="Sureshbabu K."/>
            <person name="Batra K."/>
            <person name="Sharma T.R."/>
            <person name="Mohapatra T."/>
            <person name="Singh N.K."/>
            <person name="Messing J."/>
            <person name="Nelson A.B."/>
            <person name="Fuks G."/>
            <person name="Kavchok S."/>
            <person name="Keizer G."/>
            <person name="Linton E."/>
            <person name="Llaca V."/>
            <person name="Song R."/>
            <person name="Tanyolac B."/>
            <person name="Young S."/>
            <person name="Ho-Il K."/>
            <person name="Hahn J.H."/>
            <person name="Sangsakoo G."/>
            <person name="Vanavichit A."/>
            <person name="de Mattos Luiz.A.T."/>
            <person name="Zimmer P.D."/>
            <person name="Malone G."/>
            <person name="Dellagostin O."/>
            <person name="de Oliveira A.C."/>
            <person name="Bevan M."/>
            <person name="Bancroft I."/>
            <person name="Minx P."/>
            <person name="Cordum H."/>
            <person name="Wilson R."/>
            <person name="Cheng Z."/>
            <person name="Jin W."/>
            <person name="Jiang J."/>
            <person name="Leong S.A."/>
            <person name="Iwama H."/>
            <person name="Gojobori T."/>
            <person name="Itoh T."/>
            <person name="Niimura Y."/>
            <person name="Fujii Y."/>
            <person name="Habara T."/>
            <person name="Sakai H."/>
            <person name="Sato Y."/>
            <person name="Wilson G."/>
            <person name="Kumar K."/>
            <person name="McCouch S."/>
            <person name="Juretic N."/>
            <person name="Hoen D."/>
            <person name="Wright S."/>
            <person name="Bruskiewich R."/>
            <person name="Bureau T."/>
            <person name="Miyao A."/>
            <person name="Hirochika H."/>
            <person name="Nishikawa T."/>
            <person name="Kadowaki K."/>
            <person name="Sugiura M."/>
            <person name="Burr B."/>
            <person name="Sasaki T."/>
        </authorList>
    </citation>
    <scope>NUCLEOTIDE SEQUENCE [LARGE SCALE GENOMIC DNA]</scope>
    <source>
        <strain evidence="4">cv. Nipponbare</strain>
    </source>
</reference>
<reference evidence="3" key="3">
    <citation type="journal article" date="2006" name="Nucleic Acids Res.">
        <title>The Rice Annotation Project Database (RAP-DB): hub for Oryza sativa ssp. japonica genome information.</title>
        <authorList>
            <person name="Ohyanagi H."/>
            <person name="Tanaka T."/>
            <person name="Sakai H."/>
            <person name="Shigemoto Y."/>
            <person name="Yamaguchi K."/>
            <person name="Habara T."/>
            <person name="Fujii Y."/>
            <person name="Antonio B.A."/>
            <person name="Nagamura Y."/>
            <person name="Imanishi T."/>
            <person name="Ikeo K."/>
            <person name="Itoh T."/>
            <person name="Gojobori T."/>
            <person name="Sasaki T."/>
        </authorList>
    </citation>
    <scope>NUCLEOTIDE SEQUENCE</scope>
</reference>
<feature type="region of interest" description="Disordered" evidence="1">
    <location>
        <begin position="49"/>
        <end position="75"/>
    </location>
</feature>
<accession>Q6K7B2</accession>
<reference evidence="3" key="4">
    <citation type="journal article" date="2007" name="Genome Res.">
        <title>Curated Genome Annotation of Oryza sativa ssp. japonica and Comparative Genome Analysis with Arabidopsis thaliana.</title>
        <authorList>
            <consortium name="The Rice Annotation Project (RAP)"/>
            <person name="Itoh T."/>
            <person name="Tanaka T."/>
            <person name="Barrero R.A."/>
            <person name="Yamasaki C."/>
            <person name="Fujii Y."/>
            <person name="Hilton P.B."/>
            <person name="Antonio B.A."/>
            <person name="Aono H."/>
            <person name="Apweiler R."/>
            <person name="Bruskiewich R."/>
            <person name="Bureau T."/>
            <person name="Burr F."/>
            <person name="Costa de Oliveira A."/>
            <person name="Fuks G."/>
            <person name="Habara T."/>
            <person name="Haberer G."/>
            <person name="Han B."/>
            <person name="Harada E."/>
            <person name="Hiraki A.T."/>
            <person name="Hirochika H."/>
            <person name="Hoen D."/>
            <person name="Hokari H."/>
            <person name="Hosokawa S."/>
            <person name="Hsing Y."/>
            <person name="Ikawa H."/>
            <person name="Ikeo K."/>
            <person name="Imanishi T."/>
            <person name="Ito Y."/>
            <person name="Jaiswal P."/>
            <person name="Kanno M."/>
            <person name="Kawahara Y."/>
            <person name="Kawamura T."/>
            <person name="Kawashima H."/>
            <person name="Khurana J.P."/>
            <person name="Kikuchi S."/>
            <person name="Komatsu S."/>
            <person name="Koyanagi K.O."/>
            <person name="Kubooka H."/>
            <person name="Lieberherr D."/>
            <person name="Lin Y.C."/>
            <person name="Lonsdale D."/>
            <person name="Matsumoto T."/>
            <person name="Matsuya A."/>
            <person name="McCombie W.R."/>
            <person name="Messing J."/>
            <person name="Miyao A."/>
            <person name="Mulder N."/>
            <person name="Nagamura Y."/>
            <person name="Nam J."/>
            <person name="Namiki N."/>
            <person name="Numa H."/>
            <person name="Nurimoto S."/>
            <person name="O'donovan C."/>
            <person name="Ohyanagi H."/>
            <person name="Okido T."/>
            <person name="Oota S."/>
            <person name="Osato N."/>
            <person name="Palmer L.E."/>
            <person name="Quetier F."/>
            <person name="Raghuvanshi S."/>
            <person name="Saichi N."/>
            <person name="Sakai H."/>
            <person name="Sakai Y."/>
            <person name="Sakata K."/>
            <person name="Sakurai T."/>
            <person name="Sato F."/>
            <person name="Sato Y."/>
            <person name="Schoof H."/>
            <person name="Seki M."/>
            <person name="Shibata M."/>
            <person name="Shimizu Y."/>
            <person name="Shinozaki K."/>
            <person name="Shinso Y."/>
            <person name="Singh N.K."/>
            <person name="Smith-White B."/>
            <person name="Takeda J."/>
            <person name="Tanino M."/>
            <person name="Tatusova T."/>
            <person name="Thongjuea S."/>
            <person name="Todokoro F."/>
            <person name="Tsugane M."/>
            <person name="Tyagi A.K."/>
            <person name="Vanavichit A."/>
            <person name="Wang A."/>
            <person name="Wing R.A."/>
            <person name="Yamaguchi K."/>
            <person name="Yamamoto M."/>
            <person name="Yamamoto N."/>
            <person name="Yu Y."/>
            <person name="Zhang H."/>
            <person name="Zhao Q."/>
            <person name="Higo K."/>
            <person name="Burr B."/>
            <person name="Gojobori T."/>
            <person name="Sasaki T."/>
        </authorList>
    </citation>
    <scope>NUCLEOTIDE SEQUENCE</scope>
</reference>
<evidence type="ECO:0000313" key="4">
    <source>
        <dbReference type="Proteomes" id="UP000000763"/>
    </source>
</evidence>
<protein>
    <submittedName>
        <fullName evidence="3">Os02g0467400 protein</fullName>
    </submittedName>
</protein>